<dbReference type="EMBL" id="MK814612">
    <property type="protein sequence ID" value="QCI04565.1"/>
    <property type="molecule type" value="Genomic_DNA"/>
</dbReference>
<gene>
    <name evidence="1" type="primary">rnz</name>
</gene>
<protein>
    <submittedName>
        <fullName evidence="1">Ribonuclease Z</fullName>
    </submittedName>
</protein>
<geneLocation type="plastid" evidence="1"/>
<reference evidence="1" key="2">
    <citation type="submission" date="2019-04" db="EMBL/GenBank/DDBJ databases">
        <authorList>
            <person name="Pasella M."/>
        </authorList>
    </citation>
    <scope>NUCLEOTIDE SEQUENCE</scope>
    <source>
        <strain evidence="1">PD2929_2</strain>
    </source>
</reference>
<organism evidence="1">
    <name type="scientific">Apoglossum ruscifolium</name>
    <dbReference type="NCBI Taxonomy" id="167976"/>
    <lineage>
        <taxon>Eukaryota</taxon>
        <taxon>Rhodophyta</taxon>
        <taxon>Florideophyceae</taxon>
        <taxon>Rhodymeniophycidae</taxon>
        <taxon>Ceramiales</taxon>
        <taxon>Delesseriaceae</taxon>
        <taxon>Apoglossum</taxon>
    </lineage>
</organism>
<dbReference type="AlphaFoldDB" id="A0A4D6WSM5"/>
<proteinExistence type="predicted"/>
<name>A0A4D6WSM5_9FLOR</name>
<dbReference type="SUPFAM" id="SSF56281">
    <property type="entry name" value="Metallo-hydrolase/oxidoreductase"/>
    <property type="match status" value="1"/>
</dbReference>
<keyword evidence="1" id="KW-0934">Plastid</keyword>
<sequence length="224" mass="26349">MNINFFNNSISRFKYFNTSFMIQFLDFKDIWLFNCCEGCQYILNNNNCKINNISKIIITDMHINNISGLMGLLSSLNLIGRIKSLHIYAPKDLVDYLNLCKKYSHTNFSYIVYIHILKTGLVINSDQYRLYSFVNDFQYEFIIMELEQYGKFILSKARENYLIPGPLYGKLKRGVDFILPDGFSLNGNDFTVINLFGSQLSFLLNKYYKRRNIESSMKSNIIFY</sequence>
<accession>A0A4D6WSM5</accession>
<dbReference type="GO" id="GO:0042781">
    <property type="term" value="F:3'-tRNA processing endoribonuclease activity"/>
    <property type="evidence" value="ECO:0007669"/>
    <property type="project" value="TreeGrafter"/>
</dbReference>
<evidence type="ECO:0000313" key="1">
    <source>
        <dbReference type="EMBL" id="QCI04565.1"/>
    </source>
</evidence>
<reference evidence="1" key="1">
    <citation type="journal article" date="2019" name="Mol. Phylogenet. Evol.">
        <title>Morphological evolution and classification of the red algal order Ceramiales inferred using plastid phylogenomics.</title>
        <authorList>
            <person name="Diaz-Tapia P."/>
            <person name="Pasella M.M."/>
            <person name="Verbruggen H."/>
            <person name="Maggs C.A."/>
        </authorList>
    </citation>
    <scope>NUCLEOTIDE SEQUENCE</scope>
    <source>
        <strain evidence="1">PD2929_2</strain>
    </source>
</reference>
<dbReference type="PANTHER" id="PTHR46018">
    <property type="entry name" value="ZINC PHOSPHODIESTERASE ELAC PROTEIN 1"/>
    <property type="match status" value="1"/>
</dbReference>
<dbReference type="PANTHER" id="PTHR46018:SF2">
    <property type="entry name" value="ZINC PHOSPHODIESTERASE ELAC PROTEIN 1"/>
    <property type="match status" value="1"/>
</dbReference>
<dbReference type="InterPro" id="IPR036866">
    <property type="entry name" value="RibonucZ/Hydroxyglut_hydro"/>
</dbReference>
<dbReference type="Gene3D" id="3.60.15.10">
    <property type="entry name" value="Ribonuclease Z/Hydroxyacylglutathione hydrolase-like"/>
    <property type="match status" value="1"/>
</dbReference>